<evidence type="ECO:0000313" key="2">
    <source>
        <dbReference type="Proteomes" id="UP000343317"/>
    </source>
</evidence>
<keyword evidence="2" id="KW-1185">Reference proteome</keyword>
<protein>
    <submittedName>
        <fullName evidence="1">Addiction module antitoxin RelB</fullName>
    </submittedName>
</protein>
<proteinExistence type="predicted"/>
<name>A0A5E4TIB3_9BURK</name>
<evidence type="ECO:0000313" key="1">
    <source>
        <dbReference type="EMBL" id="VVD86218.1"/>
    </source>
</evidence>
<gene>
    <name evidence="1" type="ORF">PHO31112_01376</name>
</gene>
<sequence>MNGNVLRAVETDRPVHAGPSYRAYFAQRGAVLVILLCSGDKSTQAKDIKRTKKLTDELEN</sequence>
<accession>A0A5E4TIB3</accession>
<dbReference type="RefSeq" id="WP_150619819.1">
    <property type="nucleotide sequence ID" value="NZ_CABPSM010000003.1"/>
</dbReference>
<dbReference type="AlphaFoldDB" id="A0A5E4TIB3"/>
<dbReference type="EMBL" id="CABPSM010000003">
    <property type="protein sequence ID" value="VVD86218.1"/>
    <property type="molecule type" value="Genomic_DNA"/>
</dbReference>
<organism evidence="1 2">
    <name type="scientific">Pandoraea horticolens</name>
    <dbReference type="NCBI Taxonomy" id="2508298"/>
    <lineage>
        <taxon>Bacteria</taxon>
        <taxon>Pseudomonadati</taxon>
        <taxon>Pseudomonadota</taxon>
        <taxon>Betaproteobacteria</taxon>
        <taxon>Burkholderiales</taxon>
        <taxon>Burkholderiaceae</taxon>
        <taxon>Pandoraea</taxon>
    </lineage>
</organism>
<dbReference type="Proteomes" id="UP000343317">
    <property type="component" value="Unassembled WGS sequence"/>
</dbReference>
<reference evidence="1 2" key="1">
    <citation type="submission" date="2019-08" db="EMBL/GenBank/DDBJ databases">
        <authorList>
            <person name="Peeters C."/>
        </authorList>
    </citation>
    <scope>NUCLEOTIDE SEQUENCE [LARGE SCALE GENOMIC DNA]</scope>
    <source>
        <strain evidence="1 2">LMG 31112</strain>
    </source>
</reference>